<comment type="caution">
    <text evidence="2">The sequence shown here is derived from an EMBL/GenBank/DDBJ whole genome shotgun (WGS) entry which is preliminary data.</text>
</comment>
<sequence length="93" mass="9769">MTSPTSMATNGQQQRSEGRHRSVVASAQALLSAKSIISLAAARSTDTDIEGAHIVIFHNLRAPPTSDHRICASATSTFGPAPSVEAERSLRLA</sequence>
<organism evidence="2 3">
    <name type="scientific">Tilletia caries</name>
    <name type="common">wheat bunt fungus</name>
    <dbReference type="NCBI Taxonomy" id="13290"/>
    <lineage>
        <taxon>Eukaryota</taxon>
        <taxon>Fungi</taxon>
        <taxon>Dikarya</taxon>
        <taxon>Basidiomycota</taxon>
        <taxon>Ustilaginomycotina</taxon>
        <taxon>Exobasidiomycetes</taxon>
        <taxon>Tilletiales</taxon>
        <taxon>Tilletiaceae</taxon>
        <taxon>Tilletia</taxon>
    </lineage>
</organism>
<evidence type="ECO:0000256" key="1">
    <source>
        <dbReference type="SAM" id="MobiDB-lite"/>
    </source>
</evidence>
<gene>
    <name evidence="2" type="ORF">A4X03_0g8449</name>
</gene>
<protein>
    <submittedName>
        <fullName evidence="2">Uncharacterized protein</fullName>
    </submittedName>
</protein>
<feature type="compositionally biased region" description="Polar residues" evidence="1">
    <location>
        <begin position="1"/>
        <end position="15"/>
    </location>
</feature>
<feature type="region of interest" description="Disordered" evidence="1">
    <location>
        <begin position="1"/>
        <end position="23"/>
    </location>
</feature>
<name>A0A8T8SIA3_9BASI</name>
<dbReference type="EMBL" id="LWDD02002563">
    <property type="protein sequence ID" value="KAE8240671.1"/>
    <property type="molecule type" value="Genomic_DNA"/>
</dbReference>
<proteinExistence type="predicted"/>
<accession>A0A8T8SIA3</accession>
<evidence type="ECO:0000313" key="3">
    <source>
        <dbReference type="Proteomes" id="UP000077671"/>
    </source>
</evidence>
<dbReference type="Proteomes" id="UP000077671">
    <property type="component" value="Unassembled WGS sequence"/>
</dbReference>
<evidence type="ECO:0000313" key="2">
    <source>
        <dbReference type="EMBL" id="KAE8240671.1"/>
    </source>
</evidence>
<reference evidence="2" key="1">
    <citation type="submission" date="2016-04" db="EMBL/GenBank/DDBJ databases">
        <authorList>
            <person name="Nguyen H.D."/>
            <person name="Kesanakurti P."/>
            <person name="Cullis J."/>
            <person name="Levesque C.A."/>
            <person name="Hambleton S."/>
        </authorList>
    </citation>
    <scope>NUCLEOTIDE SEQUENCE</scope>
    <source>
        <strain evidence="2">DAOMC 238032</strain>
    </source>
</reference>
<reference evidence="2" key="2">
    <citation type="journal article" date="2019" name="IMA Fungus">
        <title>Genome sequencing and comparison of five Tilletia species to identify candidate genes for the detection of regulated species infecting wheat.</title>
        <authorList>
            <person name="Nguyen H.D.T."/>
            <person name="Sultana T."/>
            <person name="Kesanakurti P."/>
            <person name="Hambleton S."/>
        </authorList>
    </citation>
    <scope>NUCLEOTIDE SEQUENCE</scope>
    <source>
        <strain evidence="2">DAOMC 238032</strain>
    </source>
</reference>
<dbReference type="AlphaFoldDB" id="A0A8T8SIA3"/>